<keyword evidence="10 11" id="KW-0998">Cell outer membrane</keyword>
<evidence type="ECO:0000256" key="11">
    <source>
        <dbReference type="PROSITE-ProRule" id="PRU01360"/>
    </source>
</evidence>
<evidence type="ECO:0000256" key="9">
    <source>
        <dbReference type="ARBA" id="ARBA00023136"/>
    </source>
</evidence>
<keyword evidence="4" id="KW-0410">Iron transport</keyword>
<dbReference type="eggNOG" id="COG1629">
    <property type="taxonomic scope" value="Bacteria"/>
</dbReference>
<dbReference type="SUPFAM" id="SSF56935">
    <property type="entry name" value="Porins"/>
    <property type="match status" value="1"/>
</dbReference>
<evidence type="ECO:0000256" key="12">
    <source>
        <dbReference type="RuleBase" id="RU003357"/>
    </source>
</evidence>
<keyword evidence="8 12" id="KW-0798">TonB box</keyword>
<evidence type="ECO:0000259" key="14">
    <source>
        <dbReference type="Pfam" id="PF00593"/>
    </source>
</evidence>
<evidence type="ECO:0000256" key="4">
    <source>
        <dbReference type="ARBA" id="ARBA00022496"/>
    </source>
</evidence>
<feature type="domain" description="TonB-dependent receptor plug" evidence="15">
    <location>
        <begin position="61"/>
        <end position="168"/>
    </location>
</feature>
<keyword evidence="16" id="KW-0675">Receptor</keyword>
<dbReference type="Gene3D" id="2.40.170.20">
    <property type="entry name" value="TonB-dependent receptor, beta-barrel domain"/>
    <property type="match status" value="1"/>
</dbReference>
<dbReference type="Pfam" id="PF00593">
    <property type="entry name" value="TonB_dep_Rec_b-barrel"/>
    <property type="match status" value="1"/>
</dbReference>
<evidence type="ECO:0000256" key="7">
    <source>
        <dbReference type="ARBA" id="ARBA00023065"/>
    </source>
</evidence>
<feature type="signal peptide" evidence="13">
    <location>
        <begin position="1"/>
        <end position="29"/>
    </location>
</feature>
<evidence type="ECO:0000256" key="6">
    <source>
        <dbReference type="ARBA" id="ARBA00023004"/>
    </source>
</evidence>
<proteinExistence type="inferred from homology"/>
<reference evidence="17" key="1">
    <citation type="journal article" date="2011" name="J. Bacteriol.">
        <title>Genome sequences of eight morphologically diverse alphaproteobacteria.</title>
        <authorList>
            <consortium name="US DOE Joint Genome Institute"/>
            <person name="Brown P.J."/>
            <person name="Kysela D.T."/>
            <person name="Buechlein A."/>
            <person name="Hemmerich C."/>
            <person name="Brun Y.V."/>
        </authorList>
    </citation>
    <scope>NUCLEOTIDE SEQUENCE [LARGE SCALE GENOMIC DNA]</scope>
    <source>
        <strain evidence="17">ATCC 49814 / DSM 5838 / IFAM 1418</strain>
    </source>
</reference>
<evidence type="ECO:0000256" key="2">
    <source>
        <dbReference type="ARBA" id="ARBA00022448"/>
    </source>
</evidence>
<dbReference type="GO" id="GO:0006826">
    <property type="term" value="P:iron ion transport"/>
    <property type="evidence" value="ECO:0007669"/>
    <property type="project" value="UniProtKB-KW"/>
</dbReference>
<protein>
    <submittedName>
        <fullName evidence="16">TonB-dependent receptor</fullName>
    </submittedName>
</protein>
<name>C6XP38_HIRBI</name>
<dbReference type="PANTHER" id="PTHR32552">
    <property type="entry name" value="FERRICHROME IRON RECEPTOR-RELATED"/>
    <property type="match status" value="1"/>
</dbReference>
<keyword evidence="7" id="KW-0406">Ion transport</keyword>
<keyword evidence="17" id="KW-1185">Reference proteome</keyword>
<accession>C6XP38</accession>
<dbReference type="OrthoDB" id="7313036at2"/>
<evidence type="ECO:0000313" key="16">
    <source>
        <dbReference type="EMBL" id="ACT60218.1"/>
    </source>
</evidence>
<dbReference type="RefSeq" id="WP_015828368.1">
    <property type="nucleotide sequence ID" value="NC_012982.1"/>
</dbReference>
<dbReference type="InterPro" id="IPR036942">
    <property type="entry name" value="Beta-barrel_TonB_sf"/>
</dbReference>
<dbReference type="GO" id="GO:0009279">
    <property type="term" value="C:cell outer membrane"/>
    <property type="evidence" value="ECO:0007669"/>
    <property type="project" value="UniProtKB-SubCell"/>
</dbReference>
<dbReference type="InterPro" id="IPR039426">
    <property type="entry name" value="TonB-dep_rcpt-like"/>
</dbReference>
<dbReference type="Proteomes" id="UP000002745">
    <property type="component" value="Chromosome"/>
</dbReference>
<evidence type="ECO:0000256" key="8">
    <source>
        <dbReference type="ARBA" id="ARBA00023077"/>
    </source>
</evidence>
<dbReference type="AlphaFoldDB" id="C6XP38"/>
<evidence type="ECO:0000256" key="3">
    <source>
        <dbReference type="ARBA" id="ARBA00022452"/>
    </source>
</evidence>
<dbReference type="EMBL" id="CP001678">
    <property type="protein sequence ID" value="ACT60218.1"/>
    <property type="molecule type" value="Genomic_DNA"/>
</dbReference>
<evidence type="ECO:0000256" key="5">
    <source>
        <dbReference type="ARBA" id="ARBA00022692"/>
    </source>
</evidence>
<evidence type="ECO:0000256" key="10">
    <source>
        <dbReference type="ARBA" id="ARBA00023237"/>
    </source>
</evidence>
<keyword evidence="9 11" id="KW-0472">Membrane</keyword>
<dbReference type="Pfam" id="PF07715">
    <property type="entry name" value="Plug"/>
    <property type="match status" value="1"/>
</dbReference>
<sequence length="769" mass="84008">MTSFKMRIRNGAAVLAVLLAAQNTLIATAEETEGAAVAAEPDDVKTMNAITIYGEKNETTLQDAPIALSAITDEILAQAGITDASQLNGYVPGLMVSKSGGSERIVTIRGVGQQTPENFSTVPGVSFHVDGAFLPNSIALNMGFFDVNRIEVLRGPQGTVFGQSSTGGSINVITNQPELGEFGGDFKATLGDYNHTQGFASLNVPIGETFAVRASVQQMSHDGYAEATGIPGGYELDDADNEHYRLAALWSPVDDLSVTLSHTYYNDKHNGGALKNIDDPEPDIRVLTQDFPAKFKMHSGLTTLNVDYDLDFGTLKSVTSFQSLTHDQSFDGDRLDLETFGGYDHVATWSTEADTLMQELSLSSLPDSPVHWIGGVFFSQSESNQYVVEYRDTDATFIPGLPVLPRDTLASEIPANLAYENIAFVDREAFSPFFQVNVPLTERLSTTFGARYNVDKYEGRSASYYSEFSENEFDSNTWTGKVALDFKATEDNLIYTSWSRGYKPGGLNPGSNSALNVKSTYETEIVEAIEIGSKNTLLGGNASLNASLFYNKYDDMQFIEEDPIPYSGGIGNIPSAETWGLEIEGSVLLMDDRLQLGGNLALLDGEISEDYLALDRRLADEAGDAVVAAGLTYPWSYDWFLARQSAAVQVNGNTPPNLADVTYNLNASWFQPIGDHGTFTSRLERLYVGEYQARVFNTTGADDVPSYGMWNAYFKYEPNDQPWYSSVSLTNITDEEGVAGRFVDPYSSGTISNEYVAPRMLLVTFGYEF</sequence>
<evidence type="ECO:0000259" key="15">
    <source>
        <dbReference type="Pfam" id="PF07715"/>
    </source>
</evidence>
<evidence type="ECO:0000313" key="17">
    <source>
        <dbReference type="Proteomes" id="UP000002745"/>
    </source>
</evidence>
<dbReference type="InterPro" id="IPR000531">
    <property type="entry name" value="Beta-barrel_TonB"/>
</dbReference>
<dbReference type="STRING" id="582402.Hbal_2543"/>
<feature type="chain" id="PRO_5002973008" evidence="13">
    <location>
        <begin position="30"/>
        <end position="769"/>
    </location>
</feature>
<feature type="domain" description="TonB-dependent receptor-like beta-barrel" evidence="14">
    <location>
        <begin position="262"/>
        <end position="729"/>
    </location>
</feature>
<dbReference type="PROSITE" id="PS52016">
    <property type="entry name" value="TONB_DEPENDENT_REC_3"/>
    <property type="match status" value="1"/>
</dbReference>
<dbReference type="PANTHER" id="PTHR32552:SF81">
    <property type="entry name" value="TONB-DEPENDENT OUTER MEMBRANE RECEPTOR"/>
    <property type="match status" value="1"/>
</dbReference>
<keyword evidence="13" id="KW-0732">Signal</keyword>
<evidence type="ECO:0000256" key="13">
    <source>
        <dbReference type="SAM" id="SignalP"/>
    </source>
</evidence>
<evidence type="ECO:0000256" key="1">
    <source>
        <dbReference type="ARBA" id="ARBA00004571"/>
    </source>
</evidence>
<comment type="similarity">
    <text evidence="11 12">Belongs to the TonB-dependent receptor family.</text>
</comment>
<keyword evidence="3 11" id="KW-1134">Transmembrane beta strand</keyword>
<dbReference type="KEGG" id="hba:Hbal_2543"/>
<dbReference type="InterPro" id="IPR012910">
    <property type="entry name" value="Plug_dom"/>
</dbReference>
<gene>
    <name evidence="16" type="ordered locus">Hbal_2543</name>
</gene>
<organism evidence="16 17">
    <name type="scientific">Hirschia baltica (strain ATCC 49814 / DSM 5838 / IFAM 1418)</name>
    <dbReference type="NCBI Taxonomy" id="582402"/>
    <lineage>
        <taxon>Bacteria</taxon>
        <taxon>Pseudomonadati</taxon>
        <taxon>Pseudomonadota</taxon>
        <taxon>Alphaproteobacteria</taxon>
        <taxon>Hyphomonadales</taxon>
        <taxon>Hyphomonadaceae</taxon>
        <taxon>Hirschia</taxon>
    </lineage>
</organism>
<keyword evidence="5 11" id="KW-0812">Transmembrane</keyword>
<comment type="subcellular location">
    <subcellularLocation>
        <location evidence="1 11">Cell outer membrane</location>
        <topology evidence="1 11">Multi-pass membrane protein</topology>
    </subcellularLocation>
</comment>
<dbReference type="HOGENOM" id="CLU_008287_15_2_5"/>
<keyword evidence="6" id="KW-0408">Iron</keyword>
<keyword evidence="2 11" id="KW-0813">Transport</keyword>